<accession>A0A9Q1FJX1</accession>
<feature type="compositionally biased region" description="Basic and acidic residues" evidence="1">
    <location>
        <begin position="124"/>
        <end position="136"/>
    </location>
</feature>
<reference evidence="2" key="1">
    <citation type="journal article" date="2023" name="Science">
        <title>Genome structures resolve the early diversification of teleost fishes.</title>
        <authorList>
            <person name="Parey E."/>
            <person name="Louis A."/>
            <person name="Montfort J."/>
            <person name="Bouchez O."/>
            <person name="Roques C."/>
            <person name="Iampietro C."/>
            <person name="Lluch J."/>
            <person name="Castinel A."/>
            <person name="Donnadieu C."/>
            <person name="Desvignes T."/>
            <person name="Floi Bucao C."/>
            <person name="Jouanno E."/>
            <person name="Wen M."/>
            <person name="Mejri S."/>
            <person name="Dirks R."/>
            <person name="Jansen H."/>
            <person name="Henkel C."/>
            <person name="Chen W.J."/>
            <person name="Zahm M."/>
            <person name="Cabau C."/>
            <person name="Klopp C."/>
            <person name="Thompson A.W."/>
            <person name="Robinson-Rechavi M."/>
            <person name="Braasch I."/>
            <person name="Lecointre G."/>
            <person name="Bobe J."/>
            <person name="Postlethwait J.H."/>
            <person name="Berthelot C."/>
            <person name="Roest Crollius H."/>
            <person name="Guiguen Y."/>
        </authorList>
    </citation>
    <scope>NUCLEOTIDE SEQUENCE</scope>
    <source>
        <strain evidence="2">WJC10195</strain>
    </source>
</reference>
<evidence type="ECO:0000313" key="3">
    <source>
        <dbReference type="Proteomes" id="UP001152622"/>
    </source>
</evidence>
<feature type="compositionally biased region" description="Basic and acidic residues" evidence="1">
    <location>
        <begin position="8"/>
        <end position="29"/>
    </location>
</feature>
<keyword evidence="3" id="KW-1185">Reference proteome</keyword>
<proteinExistence type="predicted"/>
<sequence>MFRLFSQDNDKSDDRDETQPEEAKKDTPPSKKSKSKKPSKGDEDHEAEEEKNKDDSIDMESQKEDERTDVEMHSQTSEHELPDPEESKEKNDEKVPTPDFSRRAESTVVEDREGEDVDGAVDSEESRSSSAKDEAKSPLAQMATAGGAGCLDKDTAEMDDSMEVGKSAEAEGVEGDPVPKDKLANEENETSSGEGMG</sequence>
<feature type="compositionally biased region" description="Basic and acidic residues" evidence="1">
    <location>
        <begin position="39"/>
        <end position="111"/>
    </location>
</feature>
<dbReference type="OrthoDB" id="10619874at2759"/>
<evidence type="ECO:0000313" key="2">
    <source>
        <dbReference type="EMBL" id="KAJ8360322.1"/>
    </source>
</evidence>
<dbReference type="AlphaFoldDB" id="A0A9Q1FJX1"/>
<dbReference type="Proteomes" id="UP001152622">
    <property type="component" value="Chromosome 5"/>
</dbReference>
<protein>
    <submittedName>
        <fullName evidence="2">Uncharacterized protein</fullName>
    </submittedName>
</protein>
<feature type="compositionally biased region" description="Acidic residues" evidence="1">
    <location>
        <begin position="112"/>
        <end position="123"/>
    </location>
</feature>
<evidence type="ECO:0000256" key="1">
    <source>
        <dbReference type="SAM" id="MobiDB-lite"/>
    </source>
</evidence>
<dbReference type="EMBL" id="JAINUF010000005">
    <property type="protein sequence ID" value="KAJ8360322.1"/>
    <property type="molecule type" value="Genomic_DNA"/>
</dbReference>
<name>A0A9Q1FJX1_SYNKA</name>
<organism evidence="2 3">
    <name type="scientific">Synaphobranchus kaupii</name>
    <name type="common">Kaup's arrowtooth eel</name>
    <dbReference type="NCBI Taxonomy" id="118154"/>
    <lineage>
        <taxon>Eukaryota</taxon>
        <taxon>Metazoa</taxon>
        <taxon>Chordata</taxon>
        <taxon>Craniata</taxon>
        <taxon>Vertebrata</taxon>
        <taxon>Euteleostomi</taxon>
        <taxon>Actinopterygii</taxon>
        <taxon>Neopterygii</taxon>
        <taxon>Teleostei</taxon>
        <taxon>Anguilliformes</taxon>
        <taxon>Synaphobranchidae</taxon>
        <taxon>Synaphobranchus</taxon>
    </lineage>
</organism>
<feature type="region of interest" description="Disordered" evidence="1">
    <location>
        <begin position="1"/>
        <end position="197"/>
    </location>
</feature>
<comment type="caution">
    <text evidence="2">The sequence shown here is derived from an EMBL/GenBank/DDBJ whole genome shotgun (WGS) entry which is preliminary data.</text>
</comment>
<gene>
    <name evidence="2" type="ORF">SKAU_G00168470</name>
</gene>